<reference evidence="3 4" key="1">
    <citation type="submission" date="2020-10" db="EMBL/GenBank/DDBJ databases">
        <title>Draft genome sequences of plant-associated actinobacteria.</title>
        <authorList>
            <person name="Tarlachkov S.V."/>
            <person name="Starodumova I.P."/>
            <person name="Dorofeeva L.V."/>
            <person name="Prisyazhnaya N.V."/>
            <person name="Roubtsova T.V."/>
            <person name="Chizhov V.N."/>
            <person name="Nadler S.A."/>
            <person name="Subbotin S.A."/>
            <person name="Evtushenko L.I."/>
        </authorList>
    </citation>
    <scope>NUCLEOTIDE SEQUENCE [LARGE SCALE GENOMIC DNA]</scope>
    <source>
        <strain evidence="3 4">VKM Ac-2886</strain>
    </source>
</reference>
<keyword evidence="2" id="KW-1133">Transmembrane helix</keyword>
<gene>
    <name evidence="3" type="ORF">ITJ42_16055</name>
</gene>
<comment type="caution">
    <text evidence="3">The sequence shown here is derived from an EMBL/GenBank/DDBJ whole genome shotgun (WGS) entry which is preliminary data.</text>
</comment>
<dbReference type="RefSeq" id="WP_194676302.1">
    <property type="nucleotide sequence ID" value="NZ_JADKRP010000008.1"/>
</dbReference>
<feature type="transmembrane region" description="Helical" evidence="2">
    <location>
        <begin position="52"/>
        <end position="75"/>
    </location>
</feature>
<evidence type="ECO:0000313" key="3">
    <source>
        <dbReference type="EMBL" id="MBF4632734.1"/>
    </source>
</evidence>
<evidence type="ECO:0000256" key="2">
    <source>
        <dbReference type="SAM" id="Phobius"/>
    </source>
</evidence>
<protein>
    <submittedName>
        <fullName evidence="3">Uncharacterized protein</fullName>
    </submittedName>
</protein>
<name>A0A8I0VIR2_9MICO</name>
<sequence>MDHEIDDLLGTSRHPVTPHTAELQETLAALIDDVGETVADARRRRRRRATKFGVGLASVSLVLGGVTAAAAAGGWNVLGLTPWTTSDTTEDYTLPSSAECSVRITNITGGDPEAVSAAARYLHEVDVVAVADIEGEIERQRADSNVYVNPSGTEEPAGYGTKHYNADDEFNTAVMRATENAVRDEIKRQGFPDTALGDSLQMESKCTGFDGE</sequence>
<organism evidence="3 4">
    <name type="scientific">Clavibacter phaseoli</name>
    <dbReference type="NCBI Taxonomy" id="1734031"/>
    <lineage>
        <taxon>Bacteria</taxon>
        <taxon>Bacillati</taxon>
        <taxon>Actinomycetota</taxon>
        <taxon>Actinomycetes</taxon>
        <taxon>Micrococcales</taxon>
        <taxon>Microbacteriaceae</taxon>
        <taxon>Clavibacter</taxon>
    </lineage>
</organism>
<dbReference type="AlphaFoldDB" id="A0A8I0VIR2"/>
<keyword evidence="2" id="KW-0812">Transmembrane</keyword>
<dbReference type="Proteomes" id="UP000634579">
    <property type="component" value="Unassembled WGS sequence"/>
</dbReference>
<dbReference type="EMBL" id="JADKRP010000008">
    <property type="protein sequence ID" value="MBF4632734.1"/>
    <property type="molecule type" value="Genomic_DNA"/>
</dbReference>
<keyword evidence="2" id="KW-0472">Membrane</keyword>
<evidence type="ECO:0000313" key="4">
    <source>
        <dbReference type="Proteomes" id="UP000634579"/>
    </source>
</evidence>
<proteinExistence type="predicted"/>
<keyword evidence="4" id="KW-1185">Reference proteome</keyword>
<accession>A0A8I0VIR2</accession>
<evidence type="ECO:0000256" key="1">
    <source>
        <dbReference type="SAM" id="MobiDB-lite"/>
    </source>
</evidence>
<feature type="region of interest" description="Disordered" evidence="1">
    <location>
        <begin position="193"/>
        <end position="212"/>
    </location>
</feature>